<dbReference type="Gene3D" id="4.10.240.10">
    <property type="entry name" value="Zn(2)-C6 fungal-type DNA-binding domain"/>
    <property type="match status" value="1"/>
</dbReference>
<dbReference type="SUPFAM" id="SSF57701">
    <property type="entry name" value="Zn2/Cys6 DNA-binding domain"/>
    <property type="match status" value="1"/>
</dbReference>
<dbReference type="RefSeq" id="XP_049142046.1">
    <property type="nucleotide sequence ID" value="XM_049284903.1"/>
</dbReference>
<dbReference type="PANTHER" id="PTHR36206">
    <property type="entry name" value="ASPERCRYPTIN BIOSYNTHESIS CLUSTER-SPECIFIC TRANSCRIPTION REGULATOR ATNN-RELATED"/>
    <property type="match status" value="1"/>
</dbReference>
<dbReference type="GeneID" id="73339913"/>
<dbReference type="PANTHER" id="PTHR36206:SF12">
    <property type="entry name" value="ASPERCRYPTIN BIOSYNTHESIS CLUSTER-SPECIFIC TRANSCRIPTION REGULATOR ATNN-RELATED"/>
    <property type="match status" value="1"/>
</dbReference>
<dbReference type="CDD" id="cd00067">
    <property type="entry name" value="GAL4"/>
    <property type="match status" value="1"/>
</dbReference>
<evidence type="ECO:0000256" key="5">
    <source>
        <dbReference type="ARBA" id="ARBA00023163"/>
    </source>
</evidence>
<evidence type="ECO:0000256" key="6">
    <source>
        <dbReference type="ARBA" id="ARBA00023242"/>
    </source>
</evidence>
<dbReference type="AlphaFoldDB" id="A0A9Q8SNG0"/>
<protein>
    <recommendedName>
        <fullName evidence="8">Zn(2)-C6 fungal-type domain-containing protein</fullName>
    </recommendedName>
</protein>
<feature type="region of interest" description="Disordered" evidence="7">
    <location>
        <begin position="133"/>
        <end position="169"/>
    </location>
</feature>
<evidence type="ECO:0000256" key="2">
    <source>
        <dbReference type="ARBA" id="ARBA00022833"/>
    </source>
</evidence>
<keyword evidence="6" id="KW-0539">Nucleus</keyword>
<dbReference type="Pfam" id="PF11951">
    <property type="entry name" value="Fungal_trans_2"/>
    <property type="match status" value="1"/>
</dbReference>
<keyword evidence="2" id="KW-0862">Zinc</keyword>
<dbReference type="GO" id="GO:0000981">
    <property type="term" value="F:DNA-binding transcription factor activity, RNA polymerase II-specific"/>
    <property type="evidence" value="ECO:0007669"/>
    <property type="project" value="InterPro"/>
</dbReference>
<keyword evidence="3" id="KW-0805">Transcription regulation</keyword>
<keyword evidence="5" id="KW-0804">Transcription</keyword>
<dbReference type="PROSITE" id="PS00463">
    <property type="entry name" value="ZN2_CY6_FUNGAL_1"/>
    <property type="match status" value="1"/>
</dbReference>
<reference evidence="9" key="1">
    <citation type="journal article" date="2021" name="Mol. Plant Microbe Interact.">
        <title>Complete Genome Sequence of the Plant-Pathogenic Fungus Colletotrichum lupini.</title>
        <authorList>
            <person name="Baroncelli R."/>
            <person name="Pensec F."/>
            <person name="Da Lio D."/>
            <person name="Boufleur T."/>
            <person name="Vicente I."/>
            <person name="Sarrocco S."/>
            <person name="Picot A."/>
            <person name="Baraldi E."/>
            <person name="Sukno S."/>
            <person name="Thon M."/>
            <person name="Le Floch G."/>
        </authorList>
    </citation>
    <scope>NUCLEOTIDE SEQUENCE</scope>
    <source>
        <strain evidence="9">IMI 504893</strain>
    </source>
</reference>
<dbReference type="GO" id="GO:0003677">
    <property type="term" value="F:DNA binding"/>
    <property type="evidence" value="ECO:0007669"/>
    <property type="project" value="UniProtKB-KW"/>
</dbReference>
<name>A0A9Q8SNG0_9PEZI</name>
<evidence type="ECO:0000259" key="8">
    <source>
        <dbReference type="PROSITE" id="PS50048"/>
    </source>
</evidence>
<dbReference type="InterPro" id="IPR001138">
    <property type="entry name" value="Zn2Cys6_DnaBD"/>
</dbReference>
<dbReference type="SMART" id="SM00066">
    <property type="entry name" value="GAL4"/>
    <property type="match status" value="1"/>
</dbReference>
<keyword evidence="10" id="KW-1185">Reference proteome</keyword>
<keyword evidence="1" id="KW-0479">Metal-binding</keyword>
<dbReference type="Pfam" id="PF00172">
    <property type="entry name" value="Zn_clus"/>
    <property type="match status" value="1"/>
</dbReference>
<gene>
    <name evidence="9" type="ORF">CLUP02_05898</name>
</gene>
<dbReference type="GO" id="GO:0008270">
    <property type="term" value="F:zinc ion binding"/>
    <property type="evidence" value="ECO:0007669"/>
    <property type="project" value="InterPro"/>
</dbReference>
<feature type="compositionally biased region" description="Low complexity" evidence="7">
    <location>
        <begin position="136"/>
        <end position="169"/>
    </location>
</feature>
<evidence type="ECO:0000256" key="3">
    <source>
        <dbReference type="ARBA" id="ARBA00023015"/>
    </source>
</evidence>
<dbReference type="InterPro" id="IPR052360">
    <property type="entry name" value="Transcr_Regulatory_Proteins"/>
</dbReference>
<evidence type="ECO:0000256" key="7">
    <source>
        <dbReference type="SAM" id="MobiDB-lite"/>
    </source>
</evidence>
<evidence type="ECO:0000313" key="10">
    <source>
        <dbReference type="Proteomes" id="UP000830671"/>
    </source>
</evidence>
<dbReference type="EMBL" id="CP019475">
    <property type="protein sequence ID" value="UQC80415.1"/>
    <property type="molecule type" value="Genomic_DNA"/>
</dbReference>
<keyword evidence="4" id="KW-0238">DNA-binding</keyword>
<dbReference type="KEGG" id="clup:CLUP02_05898"/>
<proteinExistence type="predicted"/>
<evidence type="ECO:0000256" key="1">
    <source>
        <dbReference type="ARBA" id="ARBA00022723"/>
    </source>
</evidence>
<feature type="domain" description="Zn(2)-C6 fungal-type" evidence="8">
    <location>
        <begin position="103"/>
        <end position="131"/>
    </location>
</feature>
<accession>A0A9Q8SNG0</accession>
<dbReference type="InterPro" id="IPR021858">
    <property type="entry name" value="Fun_TF"/>
</dbReference>
<dbReference type="InterPro" id="IPR036864">
    <property type="entry name" value="Zn2-C6_fun-type_DNA-bd_sf"/>
</dbReference>
<dbReference type="PROSITE" id="PS50048">
    <property type="entry name" value="ZN2_CY6_FUNGAL_2"/>
    <property type="match status" value="1"/>
</dbReference>
<evidence type="ECO:0000313" key="9">
    <source>
        <dbReference type="EMBL" id="UQC80415.1"/>
    </source>
</evidence>
<dbReference type="Proteomes" id="UP000830671">
    <property type="component" value="Chromosome 3"/>
</dbReference>
<sequence length="643" mass="72578">MLHPAKGSELLAPMRAMPPTRANGWRGKHTVSETRVPGNPNNPFPEGTFVFSLSQPLTYNKGPNQTPALMPSLGPQILTFALENWPHNAGPTTRASKPKVRTGCVTCKRRRIKCDETKPSCQNCLKRRVECEGYKPKSPNASSPPGAASKQLIATTSPNGSSTSSSPFPVEPSYQSLVFTTQLQKDHFDQWLSFAADTLVFPSQLITETIPQIARSDLAVRNAAFAIGAAALGSGTREERLTGKGPYFADALEYYNRALQLTVKSPPTEETFPSVLMTCLLFVMFEALHGDRRSALTHLNHGYNILDQYEKRRSKKTKTTKEASRRDPLVDAIATNFQRLTLQSWSHNGDHPKETEKQVPWCCRGQGTSRYAVDEMPDTFDSLDEAHRWWEVTQHHVIHHAPLIIGFRVEGTGNKAPSFPPNVSLPINPEQVKAHDRYVQAWRARFSPLLEAAQEKRKNQEKKEGEEAKCDTREYLKVLGLRIHSTYLSIPIRTANYCDTDELAAMTPSFRLYVDLSKEFLELQQRLLSASGEMFTMDSNSPTWPLGAATMLCMDETVRADAMRLFREYPRRDGLWDTQTWLSMLESYKEANQTIVKQVGERESQHMFDVEVVYEDKSVVWIKQVEDPTSVSPDDLKYRINLP</sequence>
<organism evidence="9 10">
    <name type="scientific">Colletotrichum lupini</name>
    <dbReference type="NCBI Taxonomy" id="145971"/>
    <lineage>
        <taxon>Eukaryota</taxon>
        <taxon>Fungi</taxon>
        <taxon>Dikarya</taxon>
        <taxon>Ascomycota</taxon>
        <taxon>Pezizomycotina</taxon>
        <taxon>Sordariomycetes</taxon>
        <taxon>Hypocreomycetidae</taxon>
        <taxon>Glomerellales</taxon>
        <taxon>Glomerellaceae</taxon>
        <taxon>Colletotrichum</taxon>
        <taxon>Colletotrichum acutatum species complex</taxon>
    </lineage>
</organism>
<evidence type="ECO:0000256" key="4">
    <source>
        <dbReference type="ARBA" id="ARBA00023125"/>
    </source>
</evidence>